<dbReference type="Proteomes" id="UP000729402">
    <property type="component" value="Unassembled WGS sequence"/>
</dbReference>
<reference evidence="2" key="2">
    <citation type="submission" date="2021-02" db="EMBL/GenBank/DDBJ databases">
        <authorList>
            <person name="Kimball J.A."/>
            <person name="Haas M.W."/>
            <person name="Macchietto M."/>
            <person name="Kono T."/>
            <person name="Duquette J."/>
            <person name="Shao M."/>
        </authorList>
    </citation>
    <scope>NUCLEOTIDE SEQUENCE</scope>
    <source>
        <tissue evidence="2">Fresh leaf tissue</tissue>
    </source>
</reference>
<comment type="caution">
    <text evidence="2">The sequence shown here is derived from an EMBL/GenBank/DDBJ whole genome shotgun (WGS) entry which is preliminary data.</text>
</comment>
<evidence type="ECO:0000313" key="3">
    <source>
        <dbReference type="Proteomes" id="UP000729402"/>
    </source>
</evidence>
<gene>
    <name evidence="2" type="ORF">GUJ93_ZPchr0012g19496</name>
</gene>
<evidence type="ECO:0000256" key="1">
    <source>
        <dbReference type="SAM" id="MobiDB-lite"/>
    </source>
</evidence>
<proteinExistence type="predicted"/>
<name>A0A8J5WRM4_ZIZPA</name>
<reference evidence="2" key="1">
    <citation type="journal article" date="2021" name="bioRxiv">
        <title>Whole Genome Assembly and Annotation of Northern Wild Rice, Zizania palustris L., Supports a Whole Genome Duplication in the Zizania Genus.</title>
        <authorList>
            <person name="Haas M."/>
            <person name="Kono T."/>
            <person name="Macchietto M."/>
            <person name="Millas R."/>
            <person name="McGilp L."/>
            <person name="Shao M."/>
            <person name="Duquette J."/>
            <person name="Hirsch C.N."/>
            <person name="Kimball J."/>
        </authorList>
    </citation>
    <scope>NUCLEOTIDE SEQUENCE</scope>
    <source>
        <tissue evidence="2">Fresh leaf tissue</tissue>
    </source>
</reference>
<protein>
    <submittedName>
        <fullName evidence="2">Uncharacterized protein</fullName>
    </submittedName>
</protein>
<keyword evidence="3" id="KW-1185">Reference proteome</keyword>
<dbReference type="OrthoDB" id="2019491at2759"/>
<sequence length="108" mass="11925">MRWFSSPAAVAEAPTMADGLTVDLIAGKGWTILPEAESDWRSHAAAVAQSVKLIKKRLKFKTWNHRDMLTSIFWVDTCTINIAHGEDSFGGYLSGSIGRPVPPPEKER</sequence>
<evidence type="ECO:0000313" key="2">
    <source>
        <dbReference type="EMBL" id="KAG8093437.1"/>
    </source>
</evidence>
<feature type="region of interest" description="Disordered" evidence="1">
    <location>
        <begin position="88"/>
        <end position="108"/>
    </location>
</feature>
<dbReference type="EMBL" id="JAAALK010000080">
    <property type="protein sequence ID" value="KAG8093437.1"/>
    <property type="molecule type" value="Genomic_DNA"/>
</dbReference>
<organism evidence="2 3">
    <name type="scientific">Zizania palustris</name>
    <name type="common">Northern wild rice</name>
    <dbReference type="NCBI Taxonomy" id="103762"/>
    <lineage>
        <taxon>Eukaryota</taxon>
        <taxon>Viridiplantae</taxon>
        <taxon>Streptophyta</taxon>
        <taxon>Embryophyta</taxon>
        <taxon>Tracheophyta</taxon>
        <taxon>Spermatophyta</taxon>
        <taxon>Magnoliopsida</taxon>
        <taxon>Liliopsida</taxon>
        <taxon>Poales</taxon>
        <taxon>Poaceae</taxon>
        <taxon>BOP clade</taxon>
        <taxon>Oryzoideae</taxon>
        <taxon>Oryzeae</taxon>
        <taxon>Zizaniinae</taxon>
        <taxon>Zizania</taxon>
    </lineage>
</organism>
<dbReference type="AlphaFoldDB" id="A0A8J5WRM4"/>
<accession>A0A8J5WRM4</accession>